<protein>
    <recommendedName>
        <fullName evidence="1">RNA-directed DNA polymerase</fullName>
        <ecNumber evidence="1">2.7.7.49</ecNumber>
    </recommendedName>
</protein>
<keyword evidence="4" id="KW-0540">Nuclease</keyword>
<dbReference type="InterPro" id="IPR043128">
    <property type="entry name" value="Rev_trsase/Diguanyl_cyclase"/>
</dbReference>
<dbReference type="PANTHER" id="PTHR34072">
    <property type="entry name" value="ENZYMATIC POLYPROTEIN-RELATED"/>
    <property type="match status" value="1"/>
</dbReference>
<feature type="compositionally biased region" description="Pro residues" evidence="8">
    <location>
        <begin position="139"/>
        <end position="160"/>
    </location>
</feature>
<dbReference type="GO" id="GO:0006508">
    <property type="term" value="P:proteolysis"/>
    <property type="evidence" value="ECO:0007669"/>
    <property type="project" value="InterPro"/>
</dbReference>
<feature type="domain" description="Reverse transcriptase RNase H-like" evidence="9">
    <location>
        <begin position="855"/>
        <end position="952"/>
    </location>
</feature>
<dbReference type="FunFam" id="3.10.20.370:FF:000001">
    <property type="entry name" value="Retrovirus-related Pol polyprotein from transposon 17.6-like protein"/>
    <property type="match status" value="1"/>
</dbReference>
<dbReference type="InterPro" id="IPR043502">
    <property type="entry name" value="DNA/RNA_pol_sf"/>
</dbReference>
<dbReference type="PROSITE" id="PS00141">
    <property type="entry name" value="ASP_PROTEASE"/>
    <property type="match status" value="1"/>
</dbReference>
<evidence type="ECO:0000256" key="6">
    <source>
        <dbReference type="ARBA" id="ARBA00022801"/>
    </source>
</evidence>
<accession>A0A6L2MEP6</accession>
<proteinExistence type="predicted"/>
<gene>
    <name evidence="10" type="ORF">Tci_044444</name>
</gene>
<dbReference type="InterPro" id="IPR021109">
    <property type="entry name" value="Peptidase_aspartic_dom_sf"/>
</dbReference>
<feature type="region of interest" description="Disordered" evidence="8">
    <location>
        <begin position="107"/>
        <end position="160"/>
    </location>
</feature>
<feature type="compositionally biased region" description="Acidic residues" evidence="8">
    <location>
        <begin position="200"/>
        <end position="209"/>
    </location>
</feature>
<evidence type="ECO:0000259" key="9">
    <source>
        <dbReference type="Pfam" id="PF17917"/>
    </source>
</evidence>
<dbReference type="GO" id="GO:0004190">
    <property type="term" value="F:aspartic-type endopeptidase activity"/>
    <property type="evidence" value="ECO:0007669"/>
    <property type="project" value="InterPro"/>
</dbReference>
<dbReference type="Gene3D" id="3.30.70.270">
    <property type="match status" value="1"/>
</dbReference>
<evidence type="ECO:0000256" key="5">
    <source>
        <dbReference type="ARBA" id="ARBA00022759"/>
    </source>
</evidence>
<dbReference type="InterPro" id="IPR001969">
    <property type="entry name" value="Aspartic_peptidase_AS"/>
</dbReference>
<dbReference type="SUPFAM" id="SSF56672">
    <property type="entry name" value="DNA/RNA polymerases"/>
    <property type="match status" value="1"/>
</dbReference>
<organism evidence="10">
    <name type="scientific">Tanacetum cinerariifolium</name>
    <name type="common">Dalmatian daisy</name>
    <name type="synonym">Chrysanthemum cinerariifolium</name>
    <dbReference type="NCBI Taxonomy" id="118510"/>
    <lineage>
        <taxon>Eukaryota</taxon>
        <taxon>Viridiplantae</taxon>
        <taxon>Streptophyta</taxon>
        <taxon>Embryophyta</taxon>
        <taxon>Tracheophyta</taxon>
        <taxon>Spermatophyta</taxon>
        <taxon>Magnoliopsida</taxon>
        <taxon>eudicotyledons</taxon>
        <taxon>Gunneridae</taxon>
        <taxon>Pentapetalae</taxon>
        <taxon>asterids</taxon>
        <taxon>campanulids</taxon>
        <taxon>Asterales</taxon>
        <taxon>Asteraceae</taxon>
        <taxon>Asteroideae</taxon>
        <taxon>Anthemideae</taxon>
        <taxon>Anthemidinae</taxon>
        <taxon>Tanacetum</taxon>
    </lineage>
</organism>
<reference evidence="10" key="1">
    <citation type="journal article" date="2019" name="Sci. Rep.">
        <title>Draft genome of Tanacetum cinerariifolium, the natural source of mosquito coil.</title>
        <authorList>
            <person name="Yamashiro T."/>
            <person name="Shiraishi A."/>
            <person name="Satake H."/>
            <person name="Nakayama K."/>
        </authorList>
    </citation>
    <scope>NUCLEOTIDE SEQUENCE</scope>
</reference>
<dbReference type="CDD" id="cd00303">
    <property type="entry name" value="retropepsin_like"/>
    <property type="match status" value="1"/>
</dbReference>
<evidence type="ECO:0000256" key="4">
    <source>
        <dbReference type="ARBA" id="ARBA00022722"/>
    </source>
</evidence>
<dbReference type="EC" id="2.7.7.49" evidence="1"/>
<dbReference type="PANTHER" id="PTHR34072:SF52">
    <property type="entry name" value="RIBONUCLEASE H"/>
    <property type="match status" value="1"/>
</dbReference>
<keyword evidence="5" id="KW-0255">Endonuclease</keyword>
<evidence type="ECO:0000313" key="10">
    <source>
        <dbReference type="EMBL" id="GEU72466.1"/>
    </source>
</evidence>
<comment type="caution">
    <text evidence="10">The sequence shown here is derived from an EMBL/GenBank/DDBJ whole genome shotgun (WGS) entry which is preliminary data.</text>
</comment>
<dbReference type="CDD" id="cd09274">
    <property type="entry name" value="RNase_HI_RT_Ty3"/>
    <property type="match status" value="1"/>
</dbReference>
<keyword evidence="7 10" id="KW-0695">RNA-directed DNA polymerase</keyword>
<feature type="region of interest" description="Disordered" evidence="8">
    <location>
        <begin position="609"/>
        <end position="638"/>
    </location>
</feature>
<feature type="compositionally biased region" description="Low complexity" evidence="8">
    <location>
        <begin position="121"/>
        <end position="131"/>
    </location>
</feature>
<feature type="compositionally biased region" description="Acidic residues" evidence="8">
    <location>
        <begin position="216"/>
        <end position="239"/>
    </location>
</feature>
<dbReference type="Pfam" id="PF08284">
    <property type="entry name" value="RVP_2"/>
    <property type="match status" value="2"/>
</dbReference>
<dbReference type="InterPro" id="IPR041373">
    <property type="entry name" value="RT_RNaseH"/>
</dbReference>
<feature type="region of interest" description="Disordered" evidence="8">
    <location>
        <begin position="193"/>
        <end position="250"/>
    </location>
</feature>
<sequence length="1014" mass="112962">MSTRSTYSTIFSSLRDPESLIRRRNLGEPPSLFDFEEVMSIPHNNQGPPPAGPPPPQNNNGPPSVVRPNGPAPGSIEELCQPSINGRGGPIALIPIQATDFGLLHHMIQQETSATRDETSRTISSTTTTESPEPEHPPSPDYVPGPEHPPSPIEIPYVPEPEYPKYLEQSDDEAPLEGQPLPVDALPIAASPDYVADSDPKEDPEDDQTDYPADGGDGDDEPFDDDDDDDTNDEELEADEPTHTPGSPIIIPLSQTRLCRAWKTVRAPLGYRAAEIRMRALLPSTSRGTDILEVDMLPRKRACLTTPALKFEIEESFDEIVNTLIEIAPTTLEGVNERVTELDTTVRQRTNEFEIRFKEAQDDRALLRARVNTLFRDRPDHHCTAMLMDREAMYAREAWSFSLDRSSAIAAHVMTLETQFAALIAQTSSLQTQLTTSLGHIEILEARDPEPQEGPAEAGSSWLSCMVINKMAPKKRTMRATPATTTTPTTTVTNAQLQALIDQGVAAALAERNADRNMNGCCLCNAMGGLEKMITGCCLCNAMGGLEKMITELALMCERMFPEEAAKVERYIGSLPDIIHGSVKASKPQSMQEAIEFATKMMNKKMLTHAERQVEQKRKLDDTSRNNQHQQQPFKRNNVARAYTGHYKSECPKLKNGNQGNRAKNGNDVARAYAVGTARTNPNSNVVTGTFLLNNRYASILFDTGADRSFVSTAFSSLIDIIPTTLDHGYDVELADEMGSFDIIIGMDWLVKYHAVIVCDEKLVRVPFGDEILILHGDGSNNGHESRLNIVSYTKTQSQGIHVDFAKIESIKDWASPKTATEIRQFLGLAGYYRRFIEGFSKIANTPILALPEGSKDFVVYCDASIKGLGAVLMQREKVISYGSRQLKVYEKNYTTHDLELGAVVFALKICRHYLYGTKCTVFTDHKSLQDILDQKELNMRQHRWLELLSDYDCEIRCHPRKENVVADALSWKERIKPFWVRTLVMTIGLDLPRQILEAQTEAMKPENLKSEDV</sequence>
<evidence type="ECO:0000256" key="2">
    <source>
        <dbReference type="ARBA" id="ARBA00022679"/>
    </source>
</evidence>
<feature type="compositionally biased region" description="Pro residues" evidence="8">
    <location>
        <begin position="47"/>
        <end position="57"/>
    </location>
</feature>
<dbReference type="Pfam" id="PF17917">
    <property type="entry name" value="RT_RNaseH"/>
    <property type="match status" value="1"/>
</dbReference>
<evidence type="ECO:0000256" key="7">
    <source>
        <dbReference type="ARBA" id="ARBA00022918"/>
    </source>
</evidence>
<evidence type="ECO:0000256" key="8">
    <source>
        <dbReference type="SAM" id="MobiDB-lite"/>
    </source>
</evidence>
<dbReference type="EMBL" id="BKCJ010006498">
    <property type="protein sequence ID" value="GEU72466.1"/>
    <property type="molecule type" value="Genomic_DNA"/>
</dbReference>
<dbReference type="GO" id="GO:0004519">
    <property type="term" value="F:endonuclease activity"/>
    <property type="evidence" value="ECO:0007669"/>
    <property type="project" value="UniProtKB-KW"/>
</dbReference>
<keyword evidence="6" id="KW-0378">Hydrolase</keyword>
<keyword evidence="2" id="KW-0808">Transferase</keyword>
<name>A0A6L2MEP6_TANCI</name>
<feature type="compositionally biased region" description="Basic and acidic residues" evidence="8">
    <location>
        <begin position="609"/>
        <end position="624"/>
    </location>
</feature>
<dbReference type="GO" id="GO:0003964">
    <property type="term" value="F:RNA-directed DNA polymerase activity"/>
    <property type="evidence" value="ECO:0007669"/>
    <property type="project" value="UniProtKB-KW"/>
</dbReference>
<feature type="compositionally biased region" description="Polar residues" evidence="8">
    <location>
        <begin position="1"/>
        <end position="12"/>
    </location>
</feature>
<keyword evidence="3" id="KW-0548">Nucleotidyltransferase</keyword>
<feature type="compositionally biased region" description="Polar residues" evidence="8">
    <location>
        <begin position="625"/>
        <end position="635"/>
    </location>
</feature>
<dbReference type="SUPFAM" id="SSF50630">
    <property type="entry name" value="Acid proteases"/>
    <property type="match status" value="1"/>
</dbReference>
<evidence type="ECO:0000256" key="3">
    <source>
        <dbReference type="ARBA" id="ARBA00022695"/>
    </source>
</evidence>
<evidence type="ECO:0000256" key="1">
    <source>
        <dbReference type="ARBA" id="ARBA00012493"/>
    </source>
</evidence>
<feature type="region of interest" description="Disordered" evidence="8">
    <location>
        <begin position="1"/>
        <end position="91"/>
    </location>
</feature>
<dbReference type="AlphaFoldDB" id="A0A6L2MEP6"/>